<dbReference type="InterPro" id="IPR013783">
    <property type="entry name" value="Ig-like_fold"/>
</dbReference>
<evidence type="ECO:0000256" key="1">
    <source>
        <dbReference type="SAM" id="MobiDB-lite"/>
    </source>
</evidence>
<organism evidence="3">
    <name type="scientific">hydrothermal vent metagenome</name>
    <dbReference type="NCBI Taxonomy" id="652676"/>
    <lineage>
        <taxon>unclassified sequences</taxon>
        <taxon>metagenomes</taxon>
        <taxon>ecological metagenomes</taxon>
    </lineage>
</organism>
<feature type="region of interest" description="Disordered" evidence="1">
    <location>
        <begin position="224"/>
        <end position="255"/>
    </location>
</feature>
<sequence>MKQRWLLYCFLLLGMVFVGGTAVAQSNNTLTLRLSRDFGTGIGSNIQGTFSYRVSGPDDLASVTFYLDDQIIGEDSEAPFRLQFMTEDYPLGIHTFSAIGLTKEGQELTSNSLTRNFISGSDATRSTLYIAAPILLLSFGGIFISWWLTSRKNKANRKKDILDVHGTWGGTVCPKCNKPFARHIWGINIGIGKLDRCPHCGKWSVVRRVHPDILINKAVEAMQQAEASNTHHSTPDSADEEASQRKRLDDSRFDN</sequence>
<evidence type="ECO:0000313" key="3">
    <source>
        <dbReference type="EMBL" id="VAW30179.1"/>
    </source>
</evidence>
<dbReference type="EMBL" id="UOEU01000031">
    <property type="protein sequence ID" value="VAW30179.1"/>
    <property type="molecule type" value="Genomic_DNA"/>
</dbReference>
<dbReference type="AlphaFoldDB" id="A0A3B0UZY5"/>
<accession>A0A3B0UZY5</accession>
<name>A0A3B0UZY5_9ZZZZ</name>
<keyword evidence="2" id="KW-1133">Transmembrane helix</keyword>
<reference evidence="3" key="1">
    <citation type="submission" date="2018-06" db="EMBL/GenBank/DDBJ databases">
        <authorList>
            <person name="Zhirakovskaya E."/>
        </authorList>
    </citation>
    <scope>NUCLEOTIDE SEQUENCE</scope>
</reference>
<evidence type="ECO:0000256" key="2">
    <source>
        <dbReference type="SAM" id="Phobius"/>
    </source>
</evidence>
<dbReference type="SUPFAM" id="SSF52467">
    <property type="entry name" value="DHS-like NAD/FAD-binding domain"/>
    <property type="match status" value="1"/>
</dbReference>
<feature type="transmembrane region" description="Helical" evidence="2">
    <location>
        <begin position="128"/>
        <end position="149"/>
    </location>
</feature>
<keyword evidence="2" id="KW-0812">Transmembrane</keyword>
<proteinExistence type="predicted"/>
<dbReference type="Gene3D" id="2.60.40.10">
    <property type="entry name" value="Immunoglobulins"/>
    <property type="match status" value="1"/>
</dbReference>
<dbReference type="Pfam" id="PF17957">
    <property type="entry name" value="Big_7"/>
    <property type="match status" value="1"/>
</dbReference>
<feature type="compositionally biased region" description="Polar residues" evidence="1">
    <location>
        <begin position="225"/>
        <end position="236"/>
    </location>
</feature>
<dbReference type="InterPro" id="IPR029035">
    <property type="entry name" value="DHS-like_NAD/FAD-binding_dom"/>
</dbReference>
<protein>
    <submittedName>
        <fullName evidence="3">Uncharacterized protein</fullName>
    </submittedName>
</protein>
<gene>
    <name evidence="3" type="ORF">MNBD_CHLOROFLEXI01-2952</name>
</gene>
<keyword evidence="2" id="KW-0472">Membrane</keyword>
<feature type="compositionally biased region" description="Basic and acidic residues" evidence="1">
    <location>
        <begin position="242"/>
        <end position="255"/>
    </location>
</feature>